<organism evidence="3 4">
    <name type="scientific">Ladona fulva</name>
    <name type="common">Scarce chaser dragonfly</name>
    <name type="synonym">Libellula fulva</name>
    <dbReference type="NCBI Taxonomy" id="123851"/>
    <lineage>
        <taxon>Eukaryota</taxon>
        <taxon>Metazoa</taxon>
        <taxon>Ecdysozoa</taxon>
        <taxon>Arthropoda</taxon>
        <taxon>Hexapoda</taxon>
        <taxon>Insecta</taxon>
        <taxon>Pterygota</taxon>
        <taxon>Palaeoptera</taxon>
        <taxon>Odonata</taxon>
        <taxon>Epiprocta</taxon>
        <taxon>Anisoptera</taxon>
        <taxon>Libelluloidea</taxon>
        <taxon>Libellulidae</taxon>
        <taxon>Ladona</taxon>
    </lineage>
</organism>
<name>A0A8K0JXL0_LADFU</name>
<evidence type="ECO:0000259" key="2">
    <source>
        <dbReference type="Pfam" id="PF12146"/>
    </source>
</evidence>
<comment type="caution">
    <text evidence="3">The sequence shown here is derived from an EMBL/GenBank/DDBJ whole genome shotgun (WGS) entry which is preliminary data.</text>
</comment>
<evidence type="ECO:0000313" key="4">
    <source>
        <dbReference type="Proteomes" id="UP000792457"/>
    </source>
</evidence>
<sequence length="311" mass="35430">MLARGRLYFAAMNGLKRSVLGVHSILKLSLTAQTFTKRKPHVLDKELLCGCFPRTMSSVSTQFLDLGCGRKIAYKYREGDTKTPTVVYSPGIMQTMEDVKAVAVDNFCKENGVNCIRYDYEGLGESSGSLDTAIFGQWIEDLQNIVDKICKTPVLYVSFSMGGWISTVVAQRTPNKLHSLLYVSPGFNFLYLYYLIFYEKLTAEQKQALDDGKRIKFNDIFLRWDFAWESKRHHIDFEKPVPLNAPIRIIHGMKDRNAPYSVTLEVASLFESMDIDVYLRKSGGHNMDEPQDMALMLASLKNLVQDYPIEK</sequence>
<evidence type="ECO:0000256" key="1">
    <source>
        <dbReference type="ARBA" id="ARBA00022801"/>
    </source>
</evidence>
<keyword evidence="4" id="KW-1185">Reference proteome</keyword>
<dbReference type="InterPro" id="IPR029058">
    <property type="entry name" value="AB_hydrolase_fold"/>
</dbReference>
<dbReference type="AlphaFoldDB" id="A0A8K0JXL0"/>
<dbReference type="Proteomes" id="UP000792457">
    <property type="component" value="Unassembled WGS sequence"/>
</dbReference>
<proteinExistence type="predicted"/>
<reference evidence="3" key="2">
    <citation type="submission" date="2017-10" db="EMBL/GenBank/DDBJ databases">
        <title>Ladona fulva Genome sequencing and assembly.</title>
        <authorList>
            <person name="Murali S."/>
            <person name="Richards S."/>
            <person name="Bandaranaike D."/>
            <person name="Bellair M."/>
            <person name="Blankenburg K."/>
            <person name="Chao H."/>
            <person name="Dinh H."/>
            <person name="Doddapaneni H."/>
            <person name="Dugan-Rocha S."/>
            <person name="Elkadiri S."/>
            <person name="Gnanaolivu R."/>
            <person name="Hernandez B."/>
            <person name="Skinner E."/>
            <person name="Javaid M."/>
            <person name="Lee S."/>
            <person name="Li M."/>
            <person name="Ming W."/>
            <person name="Munidasa M."/>
            <person name="Muniz J."/>
            <person name="Nguyen L."/>
            <person name="Hughes D."/>
            <person name="Osuji N."/>
            <person name="Pu L.-L."/>
            <person name="Puazo M."/>
            <person name="Qu C."/>
            <person name="Quiroz J."/>
            <person name="Raj R."/>
            <person name="Weissenberger G."/>
            <person name="Xin Y."/>
            <person name="Zou X."/>
            <person name="Han Y."/>
            <person name="Worley K."/>
            <person name="Muzny D."/>
            <person name="Gibbs R."/>
        </authorList>
    </citation>
    <scope>NUCLEOTIDE SEQUENCE</scope>
    <source>
        <strain evidence="3">Sampled in the wild</strain>
    </source>
</reference>
<dbReference type="EMBL" id="KZ308173">
    <property type="protein sequence ID" value="KAG8223767.1"/>
    <property type="molecule type" value="Genomic_DNA"/>
</dbReference>
<dbReference type="Pfam" id="PF12146">
    <property type="entry name" value="Hydrolase_4"/>
    <property type="match status" value="1"/>
</dbReference>
<reference evidence="3" key="1">
    <citation type="submission" date="2013-04" db="EMBL/GenBank/DDBJ databases">
        <authorList>
            <person name="Qu J."/>
            <person name="Murali S.C."/>
            <person name="Bandaranaike D."/>
            <person name="Bellair M."/>
            <person name="Blankenburg K."/>
            <person name="Chao H."/>
            <person name="Dinh H."/>
            <person name="Doddapaneni H."/>
            <person name="Downs B."/>
            <person name="Dugan-Rocha S."/>
            <person name="Elkadiri S."/>
            <person name="Gnanaolivu R.D."/>
            <person name="Hernandez B."/>
            <person name="Javaid M."/>
            <person name="Jayaseelan J.C."/>
            <person name="Lee S."/>
            <person name="Li M."/>
            <person name="Ming W."/>
            <person name="Munidasa M."/>
            <person name="Muniz J."/>
            <person name="Nguyen L."/>
            <person name="Ongeri F."/>
            <person name="Osuji N."/>
            <person name="Pu L.-L."/>
            <person name="Puazo M."/>
            <person name="Qu C."/>
            <person name="Quiroz J."/>
            <person name="Raj R."/>
            <person name="Weissenberger G."/>
            <person name="Xin Y."/>
            <person name="Zou X."/>
            <person name="Han Y."/>
            <person name="Richards S."/>
            <person name="Worley K."/>
            <person name="Muzny D."/>
            <person name="Gibbs R."/>
        </authorList>
    </citation>
    <scope>NUCLEOTIDE SEQUENCE</scope>
    <source>
        <strain evidence="3">Sampled in the wild</strain>
    </source>
</reference>
<dbReference type="OrthoDB" id="408373at2759"/>
<dbReference type="GO" id="GO:0005739">
    <property type="term" value="C:mitochondrion"/>
    <property type="evidence" value="ECO:0007669"/>
    <property type="project" value="TreeGrafter"/>
</dbReference>
<dbReference type="InterPro" id="IPR052382">
    <property type="entry name" value="ABHD10_acyl-thioesterase"/>
</dbReference>
<feature type="domain" description="Serine aminopeptidase S33" evidence="2">
    <location>
        <begin position="85"/>
        <end position="188"/>
    </location>
</feature>
<keyword evidence="1" id="KW-0378">Hydrolase</keyword>
<dbReference type="Gene3D" id="3.40.50.1820">
    <property type="entry name" value="alpha/beta hydrolase"/>
    <property type="match status" value="1"/>
</dbReference>
<dbReference type="PANTHER" id="PTHR16138:SF7">
    <property type="entry name" value="PALMITOYL-PROTEIN THIOESTERASE ABHD10, MITOCHONDRIAL"/>
    <property type="match status" value="1"/>
</dbReference>
<dbReference type="GO" id="GO:0008474">
    <property type="term" value="F:palmitoyl-(protein) hydrolase activity"/>
    <property type="evidence" value="ECO:0007669"/>
    <property type="project" value="TreeGrafter"/>
</dbReference>
<dbReference type="SUPFAM" id="SSF53474">
    <property type="entry name" value="alpha/beta-Hydrolases"/>
    <property type="match status" value="1"/>
</dbReference>
<dbReference type="GO" id="GO:0004553">
    <property type="term" value="F:hydrolase activity, hydrolyzing O-glycosyl compounds"/>
    <property type="evidence" value="ECO:0007669"/>
    <property type="project" value="TreeGrafter"/>
</dbReference>
<accession>A0A8K0JXL0</accession>
<gene>
    <name evidence="3" type="ORF">J437_LFUL001487</name>
</gene>
<dbReference type="PANTHER" id="PTHR16138">
    <property type="entry name" value="MYCOPHENOLIC ACID ACYL-GLUCURONIDE ESTERASE, MITOCHONDRIAL"/>
    <property type="match status" value="1"/>
</dbReference>
<protein>
    <recommendedName>
        <fullName evidence="2">Serine aminopeptidase S33 domain-containing protein</fullName>
    </recommendedName>
</protein>
<evidence type="ECO:0000313" key="3">
    <source>
        <dbReference type="EMBL" id="KAG8223767.1"/>
    </source>
</evidence>
<dbReference type="InterPro" id="IPR022742">
    <property type="entry name" value="Hydrolase_4"/>
</dbReference>